<feature type="domain" description="NlpC/P60" evidence="8">
    <location>
        <begin position="191"/>
        <end position="331"/>
    </location>
</feature>
<dbReference type="InterPro" id="IPR000064">
    <property type="entry name" value="NLP_P60_dom"/>
</dbReference>
<keyword evidence="6" id="KW-0732">Signal</keyword>
<comment type="similarity">
    <text evidence="1">Belongs to the peptidase C40 family.</text>
</comment>
<dbReference type="InterPro" id="IPR051202">
    <property type="entry name" value="Peptidase_C40"/>
</dbReference>
<feature type="compositionally biased region" description="Pro residues" evidence="5">
    <location>
        <begin position="90"/>
        <end position="100"/>
    </location>
</feature>
<dbReference type="InterPro" id="IPR038765">
    <property type="entry name" value="Papain-like_cys_pep_sf"/>
</dbReference>
<dbReference type="Gene3D" id="2.30.30.40">
    <property type="entry name" value="SH3 Domains"/>
    <property type="match status" value="1"/>
</dbReference>
<evidence type="ECO:0000313" key="9">
    <source>
        <dbReference type="EMBL" id="HIX51083.1"/>
    </source>
</evidence>
<comment type="caution">
    <text evidence="9">The sequence shown here is derived from an EMBL/GenBank/DDBJ whole genome shotgun (WGS) entry which is preliminary data.</text>
</comment>
<keyword evidence="2" id="KW-0645">Protease</keyword>
<dbReference type="PANTHER" id="PTHR47053">
    <property type="entry name" value="MUREIN DD-ENDOPEPTIDASE MEPH-RELATED"/>
    <property type="match status" value="1"/>
</dbReference>
<feature type="signal peptide" evidence="6">
    <location>
        <begin position="1"/>
        <end position="25"/>
    </location>
</feature>
<dbReference type="PROSITE" id="PS51781">
    <property type="entry name" value="SH3B"/>
    <property type="match status" value="1"/>
</dbReference>
<proteinExistence type="inferred from homology"/>
<evidence type="ECO:0000256" key="1">
    <source>
        <dbReference type="ARBA" id="ARBA00007074"/>
    </source>
</evidence>
<evidence type="ECO:0000259" key="7">
    <source>
        <dbReference type="PROSITE" id="PS51781"/>
    </source>
</evidence>
<dbReference type="GO" id="GO:0006508">
    <property type="term" value="P:proteolysis"/>
    <property type="evidence" value="ECO:0007669"/>
    <property type="project" value="UniProtKB-KW"/>
</dbReference>
<dbReference type="AlphaFoldDB" id="A0A9D2AV64"/>
<dbReference type="Proteomes" id="UP000886847">
    <property type="component" value="Unassembled WGS sequence"/>
</dbReference>
<dbReference type="SMART" id="SM00287">
    <property type="entry name" value="SH3b"/>
    <property type="match status" value="1"/>
</dbReference>
<evidence type="ECO:0000259" key="8">
    <source>
        <dbReference type="PROSITE" id="PS51935"/>
    </source>
</evidence>
<dbReference type="PANTHER" id="PTHR47053:SF1">
    <property type="entry name" value="MUREIN DD-ENDOPEPTIDASE MEPH-RELATED"/>
    <property type="match status" value="1"/>
</dbReference>
<reference evidence="9" key="2">
    <citation type="submission" date="2021-04" db="EMBL/GenBank/DDBJ databases">
        <authorList>
            <person name="Gilroy R."/>
        </authorList>
    </citation>
    <scope>NUCLEOTIDE SEQUENCE</scope>
    <source>
        <strain evidence="9">2189</strain>
    </source>
</reference>
<evidence type="ECO:0000256" key="4">
    <source>
        <dbReference type="ARBA" id="ARBA00022807"/>
    </source>
</evidence>
<feature type="domain" description="SH3b" evidence="7">
    <location>
        <begin position="119"/>
        <end position="183"/>
    </location>
</feature>
<dbReference type="InterPro" id="IPR003646">
    <property type="entry name" value="SH3-like_bac-type"/>
</dbReference>
<gene>
    <name evidence="9" type="ORF">H9851_07385</name>
</gene>
<evidence type="ECO:0000256" key="6">
    <source>
        <dbReference type="SAM" id="SignalP"/>
    </source>
</evidence>
<dbReference type="EMBL" id="DXEW01000035">
    <property type="protein sequence ID" value="HIX51083.1"/>
    <property type="molecule type" value="Genomic_DNA"/>
</dbReference>
<dbReference type="PROSITE" id="PS51935">
    <property type="entry name" value="NLPC_P60"/>
    <property type="match status" value="1"/>
</dbReference>
<reference evidence="9" key="1">
    <citation type="journal article" date="2021" name="PeerJ">
        <title>Extensive microbial diversity within the chicken gut microbiome revealed by metagenomics and culture.</title>
        <authorList>
            <person name="Gilroy R."/>
            <person name="Ravi A."/>
            <person name="Getino M."/>
            <person name="Pursley I."/>
            <person name="Horton D.L."/>
            <person name="Alikhan N.F."/>
            <person name="Baker D."/>
            <person name="Gharbi K."/>
            <person name="Hall N."/>
            <person name="Watson M."/>
            <person name="Adriaenssens E.M."/>
            <person name="Foster-Nyarko E."/>
            <person name="Jarju S."/>
            <person name="Secka A."/>
            <person name="Antonio M."/>
            <person name="Oren A."/>
            <person name="Chaudhuri R.R."/>
            <person name="La Ragione R."/>
            <person name="Hildebrand F."/>
            <person name="Pallen M.J."/>
        </authorList>
    </citation>
    <scope>NUCLEOTIDE SEQUENCE</scope>
    <source>
        <strain evidence="9">2189</strain>
    </source>
</reference>
<evidence type="ECO:0000256" key="2">
    <source>
        <dbReference type="ARBA" id="ARBA00022670"/>
    </source>
</evidence>
<evidence type="ECO:0000256" key="3">
    <source>
        <dbReference type="ARBA" id="ARBA00022801"/>
    </source>
</evidence>
<sequence>MKQTLQKILAILLAAMLLCSLILFAFPAVLPQNFGDGTANEETLPPSEEFPEEDMPQDGEAAPPSADEPPEEDTPQGGETEPPSGGDTPDVPPADTPATPPASGGGADDSPQEPEDTAAEAAYIRTLADSVLVRSGPGKQYAAVGSLDAGDMIAMQGTRGGWYQTVYRGKKAYITASSTLTEIYTIVRSANEKVEAVIACGVKLLGFPYVYGAARLHDGAGNLTHNFSGTKFDCSSLMQYIFYYGAGVLLQTTTRLQVRQGKNVPRSKIRRGDLLFFTNADREDESGIERVGHVALYLGDGYILHTSEDYAVIEEISPTRESYFIEARRVI</sequence>
<evidence type="ECO:0000256" key="5">
    <source>
        <dbReference type="SAM" id="MobiDB-lite"/>
    </source>
</evidence>
<dbReference type="Gene3D" id="3.90.1720.10">
    <property type="entry name" value="endopeptidase domain like (from Nostoc punctiforme)"/>
    <property type="match status" value="1"/>
</dbReference>
<protein>
    <submittedName>
        <fullName evidence="9">C40 family peptidase</fullName>
    </submittedName>
</protein>
<accession>A0A9D2AV64</accession>
<keyword evidence="3" id="KW-0378">Hydrolase</keyword>
<dbReference type="GO" id="GO:0008234">
    <property type="term" value="F:cysteine-type peptidase activity"/>
    <property type="evidence" value="ECO:0007669"/>
    <property type="project" value="UniProtKB-KW"/>
</dbReference>
<dbReference type="Pfam" id="PF00877">
    <property type="entry name" value="NLPC_P60"/>
    <property type="match status" value="1"/>
</dbReference>
<organism evidence="9 10">
    <name type="scientific">Candidatus Borkfalkia faecavium</name>
    <dbReference type="NCBI Taxonomy" id="2838508"/>
    <lineage>
        <taxon>Bacteria</taxon>
        <taxon>Bacillati</taxon>
        <taxon>Bacillota</taxon>
        <taxon>Clostridia</taxon>
        <taxon>Christensenellales</taxon>
        <taxon>Christensenellaceae</taxon>
        <taxon>Candidatus Borkfalkia</taxon>
    </lineage>
</organism>
<evidence type="ECO:0000313" key="10">
    <source>
        <dbReference type="Proteomes" id="UP000886847"/>
    </source>
</evidence>
<feature type="region of interest" description="Disordered" evidence="5">
    <location>
        <begin position="37"/>
        <end position="117"/>
    </location>
</feature>
<name>A0A9D2AV64_9FIRM</name>
<keyword evidence="4" id="KW-0788">Thiol protease</keyword>
<dbReference type="Pfam" id="PF08239">
    <property type="entry name" value="SH3_3"/>
    <property type="match status" value="1"/>
</dbReference>
<feature type="chain" id="PRO_5039007912" evidence="6">
    <location>
        <begin position="26"/>
        <end position="331"/>
    </location>
</feature>
<dbReference type="SUPFAM" id="SSF54001">
    <property type="entry name" value="Cysteine proteinases"/>
    <property type="match status" value="1"/>
</dbReference>